<sequence>MKQDGGIADLPDHSHVGHEAFPLQLRLRRRGHVVQKQTPGQEVLIEAPSDLPIFGAVQGEGAVGNYPLGEVQQTCLNLGRDNRDEVLFIVPTDVETIESVVFFDVAEEVALEEFAVYLASVIRSAHGTVPAVFERKGNFVCLELGLEALDNGLNRFQT</sequence>
<reference evidence="1 2" key="1">
    <citation type="journal article" date="2015" name="Nature">
        <title>rRNA introns, odd ribosomes, and small enigmatic genomes across a large radiation of phyla.</title>
        <authorList>
            <person name="Brown C.T."/>
            <person name="Hug L.A."/>
            <person name="Thomas B.C."/>
            <person name="Sharon I."/>
            <person name="Castelle C.J."/>
            <person name="Singh A."/>
            <person name="Wilkins M.J."/>
            <person name="Williams K.H."/>
            <person name="Banfield J.F."/>
        </authorList>
    </citation>
    <scope>NUCLEOTIDE SEQUENCE [LARGE SCALE GENOMIC DNA]</scope>
</reference>
<dbReference type="EMBL" id="LCPK01000004">
    <property type="protein sequence ID" value="KKU98322.1"/>
    <property type="molecule type" value="Genomic_DNA"/>
</dbReference>
<gene>
    <name evidence="1" type="ORF">UY28_C0004G0060</name>
</gene>
<comment type="caution">
    <text evidence="1">The sequence shown here is derived from an EMBL/GenBank/DDBJ whole genome shotgun (WGS) entry which is preliminary data.</text>
</comment>
<dbReference type="Proteomes" id="UP000034694">
    <property type="component" value="Unassembled WGS sequence"/>
</dbReference>
<proteinExistence type="predicted"/>
<dbReference type="AlphaFoldDB" id="A0A0G1UVZ6"/>
<name>A0A0G1UVZ6_9BACT</name>
<accession>A0A0G1UVZ6</accession>
<evidence type="ECO:0000313" key="1">
    <source>
        <dbReference type="EMBL" id="KKU98322.1"/>
    </source>
</evidence>
<evidence type="ECO:0000313" key="2">
    <source>
        <dbReference type="Proteomes" id="UP000034694"/>
    </source>
</evidence>
<organism evidence="1 2">
    <name type="scientific">Candidatus Amesbacteria bacterium GW2011_GWB1_48_13</name>
    <dbReference type="NCBI Taxonomy" id="1618362"/>
    <lineage>
        <taxon>Bacteria</taxon>
        <taxon>Candidatus Amesiibacteriota</taxon>
    </lineage>
</organism>
<protein>
    <submittedName>
        <fullName evidence="1">Uncharacterized protein</fullName>
    </submittedName>
</protein>